<accession>A0A2H4YFC5</accession>
<proteinExistence type="predicted"/>
<dbReference type="EMBL" id="MG250483">
    <property type="protein sequence ID" value="AUE22871.1"/>
    <property type="molecule type" value="Genomic_DNA"/>
</dbReference>
<evidence type="ECO:0000313" key="2">
    <source>
        <dbReference type="Proteomes" id="UP000240934"/>
    </source>
</evidence>
<sequence length="71" mass="8550">MKITVPHMYDLIRASIQQTTDSYRFGQALFNNLPQELADSIRGTDKDFFYWDNKRQQEIIQYCYDHMTLPQ</sequence>
<organism evidence="1 2">
    <name type="scientific">Aeromonas phage Ah1</name>
    <dbReference type="NCBI Taxonomy" id="2053701"/>
    <lineage>
        <taxon>Viruses</taxon>
        <taxon>Duplodnaviria</taxon>
        <taxon>Heunggongvirae</taxon>
        <taxon>Uroviricota</taxon>
        <taxon>Caudoviricetes</taxon>
        <taxon>Pantevenvirales</taxon>
        <taxon>Straboviridae</taxon>
        <taxon>Cinqassovirus</taxon>
        <taxon>Cinqassovirus ah1</taxon>
    </lineage>
</organism>
<protein>
    <submittedName>
        <fullName evidence="1">Uncharacterized protein</fullName>
    </submittedName>
</protein>
<evidence type="ECO:0000313" key="1">
    <source>
        <dbReference type="EMBL" id="AUE22871.1"/>
    </source>
</evidence>
<keyword evidence="2" id="KW-1185">Reference proteome</keyword>
<name>A0A2H4YFC5_9CAUD</name>
<dbReference type="Proteomes" id="UP000240934">
    <property type="component" value="Segment"/>
</dbReference>
<gene>
    <name evidence="1" type="ORF">Ah1_00353</name>
</gene>
<reference evidence="1 2" key="1">
    <citation type="submission" date="2017-10" db="EMBL/GenBank/DDBJ databases">
        <title>Antibacterial composition for extension of chilled fish shelf life and decreasing of risk of food-borne infections, bacteriophage strains for its preparation.</title>
        <authorList>
            <person name="Zulkarneev E.R."/>
            <person name="Aleshkin A.V."/>
            <person name="Rubalsky O.V."/>
            <person name="Kiseleva I.A."/>
            <person name="Rubalskii E.O."/>
            <person name="Lebedev S.N."/>
        </authorList>
    </citation>
    <scope>NUCLEOTIDE SEQUENCE [LARGE SCALE GENOMIC DNA]</scope>
</reference>